<dbReference type="InterPro" id="IPR012094">
    <property type="entry name" value="tRNA_Ile_lys_synt"/>
</dbReference>
<dbReference type="EMBL" id="JBHTJR010000047">
    <property type="protein sequence ID" value="MFD0993519.1"/>
    <property type="molecule type" value="Genomic_DNA"/>
</dbReference>
<comment type="caution">
    <text evidence="10">The sequence shown here is derived from an EMBL/GenBank/DDBJ whole genome shotgun (WGS) entry which is preliminary data.</text>
</comment>
<evidence type="ECO:0000256" key="1">
    <source>
        <dbReference type="ARBA" id="ARBA00004496"/>
    </source>
</evidence>
<comment type="subcellular location">
    <subcellularLocation>
        <location evidence="1 8">Cytoplasm</location>
    </subcellularLocation>
</comment>
<protein>
    <recommendedName>
        <fullName evidence="8">tRNA(Ile)-lysidine synthase</fullName>
        <ecNumber evidence="8">6.3.4.19</ecNumber>
    </recommendedName>
    <alternativeName>
        <fullName evidence="8">tRNA(Ile)-2-lysyl-cytidine synthase</fullName>
    </alternativeName>
    <alternativeName>
        <fullName evidence="8">tRNA(Ile)-lysidine synthetase</fullName>
    </alternativeName>
</protein>
<keyword evidence="5 8" id="KW-0547">Nucleotide-binding</keyword>
<keyword evidence="11" id="KW-1185">Reference proteome</keyword>
<proteinExistence type="inferred from homology"/>
<evidence type="ECO:0000313" key="11">
    <source>
        <dbReference type="Proteomes" id="UP001597062"/>
    </source>
</evidence>
<dbReference type="PANTHER" id="PTHR43033">
    <property type="entry name" value="TRNA(ILE)-LYSIDINE SYNTHASE-RELATED"/>
    <property type="match status" value="1"/>
</dbReference>
<dbReference type="Pfam" id="PF11734">
    <property type="entry name" value="TilS_C"/>
    <property type="match status" value="1"/>
</dbReference>
<evidence type="ECO:0000256" key="3">
    <source>
        <dbReference type="ARBA" id="ARBA00022598"/>
    </source>
</evidence>
<dbReference type="InterPro" id="IPR014729">
    <property type="entry name" value="Rossmann-like_a/b/a_fold"/>
</dbReference>
<dbReference type="SUPFAM" id="SSF52402">
    <property type="entry name" value="Adenine nucleotide alpha hydrolases-like"/>
    <property type="match status" value="1"/>
</dbReference>
<keyword evidence="6 8" id="KW-0067">ATP-binding</keyword>
<organism evidence="10 11">
    <name type="scientific">Tenacibaculum geojense</name>
    <dbReference type="NCBI Taxonomy" id="915352"/>
    <lineage>
        <taxon>Bacteria</taxon>
        <taxon>Pseudomonadati</taxon>
        <taxon>Bacteroidota</taxon>
        <taxon>Flavobacteriia</taxon>
        <taxon>Flavobacteriales</taxon>
        <taxon>Flavobacteriaceae</taxon>
        <taxon>Tenacibaculum</taxon>
    </lineage>
</organism>
<dbReference type="SMART" id="SM00977">
    <property type="entry name" value="TilS_C"/>
    <property type="match status" value="1"/>
</dbReference>
<dbReference type="HAMAP" id="MF_01161">
    <property type="entry name" value="tRNA_Ile_lys_synt"/>
    <property type="match status" value="1"/>
</dbReference>
<dbReference type="NCBIfam" id="TIGR02433">
    <property type="entry name" value="lysidine_TilS_C"/>
    <property type="match status" value="1"/>
</dbReference>
<feature type="domain" description="Lysidine-tRNA(Ile) synthetase C-terminal" evidence="9">
    <location>
        <begin position="362"/>
        <end position="435"/>
    </location>
</feature>
<dbReference type="NCBIfam" id="TIGR02432">
    <property type="entry name" value="lysidine_TilS_N"/>
    <property type="match status" value="1"/>
</dbReference>
<reference evidence="11" key="1">
    <citation type="journal article" date="2019" name="Int. J. Syst. Evol. Microbiol.">
        <title>The Global Catalogue of Microorganisms (GCM) 10K type strain sequencing project: providing services to taxonomists for standard genome sequencing and annotation.</title>
        <authorList>
            <consortium name="The Broad Institute Genomics Platform"/>
            <consortium name="The Broad Institute Genome Sequencing Center for Infectious Disease"/>
            <person name="Wu L."/>
            <person name="Ma J."/>
        </authorList>
    </citation>
    <scope>NUCLEOTIDE SEQUENCE [LARGE SCALE GENOMIC DNA]</scope>
    <source>
        <strain evidence="11">CCUG 60527</strain>
    </source>
</reference>
<dbReference type="GO" id="GO:0032267">
    <property type="term" value="F:tRNA(Ile)-lysidine synthase activity"/>
    <property type="evidence" value="ECO:0007669"/>
    <property type="project" value="UniProtKB-EC"/>
</dbReference>
<dbReference type="SUPFAM" id="SSF56037">
    <property type="entry name" value="PheT/TilS domain"/>
    <property type="match status" value="1"/>
</dbReference>
<dbReference type="EC" id="6.3.4.19" evidence="8"/>
<accession>A0ABW3JSZ7</accession>
<dbReference type="PANTHER" id="PTHR43033:SF1">
    <property type="entry name" value="TRNA(ILE)-LYSIDINE SYNTHASE-RELATED"/>
    <property type="match status" value="1"/>
</dbReference>
<keyword evidence="4 8" id="KW-0819">tRNA processing</keyword>
<evidence type="ECO:0000259" key="9">
    <source>
        <dbReference type="SMART" id="SM00977"/>
    </source>
</evidence>
<feature type="binding site" evidence="8">
    <location>
        <begin position="26"/>
        <end position="31"/>
    </location>
    <ligand>
        <name>ATP</name>
        <dbReference type="ChEBI" id="CHEBI:30616"/>
    </ligand>
</feature>
<evidence type="ECO:0000256" key="4">
    <source>
        <dbReference type="ARBA" id="ARBA00022694"/>
    </source>
</evidence>
<gene>
    <name evidence="8 10" type="primary">tilS</name>
    <name evidence="10" type="ORF">ACFQ1U_09920</name>
</gene>
<dbReference type="Gene3D" id="3.40.50.620">
    <property type="entry name" value="HUPs"/>
    <property type="match status" value="1"/>
</dbReference>
<dbReference type="Proteomes" id="UP001597062">
    <property type="component" value="Unassembled WGS sequence"/>
</dbReference>
<evidence type="ECO:0000256" key="8">
    <source>
        <dbReference type="HAMAP-Rule" id="MF_01161"/>
    </source>
</evidence>
<keyword evidence="2 8" id="KW-0963">Cytoplasm</keyword>
<name>A0ABW3JSZ7_9FLAO</name>
<dbReference type="CDD" id="cd01992">
    <property type="entry name" value="TilS_N"/>
    <property type="match status" value="1"/>
</dbReference>
<dbReference type="RefSeq" id="WP_386107856.1">
    <property type="nucleotide sequence ID" value="NZ_JBHTJR010000047.1"/>
</dbReference>
<comment type="function">
    <text evidence="8">Ligates lysine onto the cytidine present at position 34 of the AUA codon-specific tRNA(Ile) that contains the anticodon CAU, in an ATP-dependent manner. Cytidine is converted to lysidine, thus changing the amino acid specificity of the tRNA from methionine to isoleucine.</text>
</comment>
<evidence type="ECO:0000256" key="5">
    <source>
        <dbReference type="ARBA" id="ARBA00022741"/>
    </source>
</evidence>
<evidence type="ECO:0000256" key="6">
    <source>
        <dbReference type="ARBA" id="ARBA00022840"/>
    </source>
</evidence>
<comment type="domain">
    <text evidence="8">The N-terminal region contains the highly conserved SGGXDS motif, predicted to be a P-loop motif involved in ATP binding.</text>
</comment>
<evidence type="ECO:0000256" key="2">
    <source>
        <dbReference type="ARBA" id="ARBA00022490"/>
    </source>
</evidence>
<evidence type="ECO:0000256" key="7">
    <source>
        <dbReference type="ARBA" id="ARBA00048539"/>
    </source>
</evidence>
<evidence type="ECO:0000313" key="10">
    <source>
        <dbReference type="EMBL" id="MFD0993519.1"/>
    </source>
</evidence>
<dbReference type="InterPro" id="IPR011063">
    <property type="entry name" value="TilS/TtcA_N"/>
</dbReference>
<dbReference type="Pfam" id="PF01171">
    <property type="entry name" value="ATP_bind_3"/>
    <property type="match status" value="1"/>
</dbReference>
<dbReference type="InterPro" id="IPR012796">
    <property type="entry name" value="Lysidine-tRNA-synth_C"/>
</dbReference>
<sequence>MLEKFEAHINDKFPEIYSQKILLAISGGIDSVVLAHLFNKLKINFSFAHCNFRLRGVESDLDEQFVKDLSSNYKIKTHVTSFNTEDYAKSKKISTQLAARELRYNWFHQILDEHKYNKLATAHHADDNLETFLINLTRGTGLEGLTGIPEKTNKLIRPLLPFSREEIELFALKHKIKWREDSSNNSTKYLRNKIRHEVIPILKEISPALLKNFNNTTNYLKESQEIIDDRIKDISKNIITKEDDVIKINIKKLEALPNPKAYLYQFLKGHGFSEWDKVTKLLRAQSGKFISTNSHILLKNREFLLFSHINSDDLLKNSISVIEEGTKVINHPIQLTISNTTETMVENKNSIIVDKNLLFFPLRIRRWRNGDVFYPSGMTGKKKVSKFFKDEKLSRFEKEKAWLLCTADDKIIWIIGMRQDRRFKVNSKTSKLIKISK</sequence>
<comment type="similarity">
    <text evidence="8">Belongs to the tRNA(Ile)-lysidine synthase family.</text>
</comment>
<comment type="catalytic activity">
    <reaction evidence="7 8">
        <text>cytidine(34) in tRNA(Ile2) + L-lysine + ATP = lysidine(34) in tRNA(Ile2) + AMP + diphosphate + H(+)</text>
        <dbReference type="Rhea" id="RHEA:43744"/>
        <dbReference type="Rhea" id="RHEA-COMP:10625"/>
        <dbReference type="Rhea" id="RHEA-COMP:10670"/>
        <dbReference type="ChEBI" id="CHEBI:15378"/>
        <dbReference type="ChEBI" id="CHEBI:30616"/>
        <dbReference type="ChEBI" id="CHEBI:32551"/>
        <dbReference type="ChEBI" id="CHEBI:33019"/>
        <dbReference type="ChEBI" id="CHEBI:82748"/>
        <dbReference type="ChEBI" id="CHEBI:83665"/>
        <dbReference type="ChEBI" id="CHEBI:456215"/>
        <dbReference type="EC" id="6.3.4.19"/>
    </reaction>
</comment>
<dbReference type="InterPro" id="IPR012795">
    <property type="entry name" value="tRNA_Ile_lys_synt_N"/>
</dbReference>
<keyword evidence="3 8" id="KW-0436">Ligase</keyword>